<dbReference type="PANTHER" id="PTHR22812">
    <property type="entry name" value="CHROMOBOX PROTEIN"/>
    <property type="match status" value="1"/>
</dbReference>
<protein>
    <recommendedName>
        <fullName evidence="4">Chromo domain-containing protein</fullName>
    </recommendedName>
</protein>
<evidence type="ECO:0000256" key="1">
    <source>
        <dbReference type="ARBA" id="ARBA00004123"/>
    </source>
</evidence>
<organism evidence="5 6">
    <name type="scientific">Cylindrobasidium torrendii FP15055 ss-10</name>
    <dbReference type="NCBI Taxonomy" id="1314674"/>
    <lineage>
        <taxon>Eukaryota</taxon>
        <taxon>Fungi</taxon>
        <taxon>Dikarya</taxon>
        <taxon>Basidiomycota</taxon>
        <taxon>Agaricomycotina</taxon>
        <taxon>Agaricomycetes</taxon>
        <taxon>Agaricomycetidae</taxon>
        <taxon>Agaricales</taxon>
        <taxon>Marasmiineae</taxon>
        <taxon>Physalacriaceae</taxon>
        <taxon>Cylindrobasidium</taxon>
    </lineage>
</organism>
<dbReference type="EMBL" id="KN880680">
    <property type="protein sequence ID" value="KIY63666.1"/>
    <property type="molecule type" value="Genomic_DNA"/>
</dbReference>
<evidence type="ECO:0000256" key="3">
    <source>
        <dbReference type="SAM" id="MobiDB-lite"/>
    </source>
</evidence>
<dbReference type="InterPro" id="IPR016197">
    <property type="entry name" value="Chromo-like_dom_sf"/>
</dbReference>
<dbReference type="STRING" id="1314674.A0A0D7B2A1"/>
<dbReference type="InterPro" id="IPR023780">
    <property type="entry name" value="Chromo_domain"/>
</dbReference>
<dbReference type="GO" id="GO:0005634">
    <property type="term" value="C:nucleus"/>
    <property type="evidence" value="ECO:0007669"/>
    <property type="project" value="UniProtKB-SubCell"/>
</dbReference>
<gene>
    <name evidence="5" type="ORF">CYLTODRAFT_425884</name>
</gene>
<dbReference type="AlphaFoldDB" id="A0A0D7B2A1"/>
<proteinExistence type="predicted"/>
<name>A0A0D7B2A1_9AGAR</name>
<evidence type="ECO:0000313" key="5">
    <source>
        <dbReference type="EMBL" id="KIY63666.1"/>
    </source>
</evidence>
<dbReference type="SUPFAM" id="SSF54160">
    <property type="entry name" value="Chromo domain-like"/>
    <property type="match status" value="1"/>
</dbReference>
<feature type="non-terminal residue" evidence="5">
    <location>
        <position position="68"/>
    </location>
</feature>
<dbReference type="PROSITE" id="PS50013">
    <property type="entry name" value="CHROMO_2"/>
    <property type="match status" value="1"/>
</dbReference>
<dbReference type="InterPro" id="IPR017984">
    <property type="entry name" value="Chromo_dom_subgr"/>
</dbReference>
<dbReference type="SMART" id="SM00298">
    <property type="entry name" value="CHROMO"/>
    <property type="match status" value="1"/>
</dbReference>
<comment type="subcellular location">
    <subcellularLocation>
        <location evidence="1">Nucleus</location>
    </subcellularLocation>
</comment>
<dbReference type="InterPro" id="IPR051219">
    <property type="entry name" value="Heterochromatin_chromo-domain"/>
</dbReference>
<dbReference type="PRINTS" id="PR00504">
    <property type="entry name" value="CHROMODOMAIN"/>
</dbReference>
<keyword evidence="6" id="KW-1185">Reference proteome</keyword>
<dbReference type="GO" id="GO:0006338">
    <property type="term" value="P:chromatin remodeling"/>
    <property type="evidence" value="ECO:0007669"/>
    <property type="project" value="UniProtKB-ARBA"/>
</dbReference>
<dbReference type="OrthoDB" id="2630497at2759"/>
<dbReference type="Proteomes" id="UP000054007">
    <property type="component" value="Unassembled WGS sequence"/>
</dbReference>
<reference evidence="5 6" key="1">
    <citation type="journal article" date="2015" name="Fungal Genet. Biol.">
        <title>Evolution of novel wood decay mechanisms in Agaricales revealed by the genome sequences of Fistulina hepatica and Cylindrobasidium torrendii.</title>
        <authorList>
            <person name="Floudas D."/>
            <person name="Held B.W."/>
            <person name="Riley R."/>
            <person name="Nagy L.G."/>
            <person name="Koehler G."/>
            <person name="Ransdell A.S."/>
            <person name="Younus H."/>
            <person name="Chow J."/>
            <person name="Chiniquy J."/>
            <person name="Lipzen A."/>
            <person name="Tritt A."/>
            <person name="Sun H."/>
            <person name="Haridas S."/>
            <person name="LaButti K."/>
            <person name="Ohm R.A."/>
            <person name="Kues U."/>
            <person name="Blanchette R.A."/>
            <person name="Grigoriev I.V."/>
            <person name="Minto R.E."/>
            <person name="Hibbett D.S."/>
        </authorList>
    </citation>
    <scope>NUCLEOTIDE SEQUENCE [LARGE SCALE GENOMIC DNA]</scope>
    <source>
        <strain evidence="5 6">FP15055 ss-10</strain>
    </source>
</reference>
<dbReference type="Gene3D" id="2.40.50.40">
    <property type="match status" value="1"/>
</dbReference>
<evidence type="ECO:0000313" key="6">
    <source>
        <dbReference type="Proteomes" id="UP000054007"/>
    </source>
</evidence>
<sequence length="68" mass="7795">MSDDESMTAQSGNEDEGSEDEFQVEVLLGARVAEDGTWQYLVKWYGYDKVSDNTWEPEANLQDSCRRI</sequence>
<keyword evidence="2" id="KW-0539">Nucleus</keyword>
<evidence type="ECO:0000259" key="4">
    <source>
        <dbReference type="PROSITE" id="PS50013"/>
    </source>
</evidence>
<feature type="domain" description="Chromo" evidence="4">
    <location>
        <begin position="22"/>
        <end position="68"/>
    </location>
</feature>
<dbReference type="PROSITE" id="PS00598">
    <property type="entry name" value="CHROMO_1"/>
    <property type="match status" value="1"/>
</dbReference>
<dbReference type="InterPro" id="IPR023779">
    <property type="entry name" value="Chromodomain_CS"/>
</dbReference>
<dbReference type="Pfam" id="PF00385">
    <property type="entry name" value="Chromo"/>
    <property type="match status" value="1"/>
</dbReference>
<evidence type="ECO:0000256" key="2">
    <source>
        <dbReference type="ARBA" id="ARBA00023242"/>
    </source>
</evidence>
<accession>A0A0D7B2A1</accession>
<feature type="region of interest" description="Disordered" evidence="3">
    <location>
        <begin position="1"/>
        <end position="21"/>
    </location>
</feature>
<dbReference type="InterPro" id="IPR000953">
    <property type="entry name" value="Chromo/chromo_shadow_dom"/>
</dbReference>